<evidence type="ECO:0000256" key="1">
    <source>
        <dbReference type="SAM" id="MobiDB-lite"/>
    </source>
</evidence>
<reference evidence="2 3" key="1">
    <citation type="journal article" date="2019" name="Emerg. Microbes Infect.">
        <title>Comprehensive subspecies identification of 175 nontuberculous mycobacteria species based on 7547 genomic profiles.</title>
        <authorList>
            <person name="Matsumoto Y."/>
            <person name="Kinjo T."/>
            <person name="Motooka D."/>
            <person name="Nabeya D."/>
            <person name="Jung N."/>
            <person name="Uechi K."/>
            <person name="Horii T."/>
            <person name="Iida T."/>
            <person name="Fujita J."/>
            <person name="Nakamura S."/>
        </authorList>
    </citation>
    <scope>NUCLEOTIDE SEQUENCE [LARGE SCALE GENOMIC DNA]</scope>
    <source>
        <strain evidence="2 3">JCM 12404</strain>
    </source>
</reference>
<accession>A0A7I7KUC1</accession>
<dbReference type="EMBL" id="AP022569">
    <property type="protein sequence ID" value="BBX45384.1"/>
    <property type="molecule type" value="Genomic_DNA"/>
</dbReference>
<dbReference type="KEGG" id="mcoo:MCOO_13990"/>
<keyword evidence="3" id="KW-1185">Reference proteome</keyword>
<feature type="region of interest" description="Disordered" evidence="1">
    <location>
        <begin position="42"/>
        <end position="72"/>
    </location>
</feature>
<evidence type="ECO:0000313" key="2">
    <source>
        <dbReference type="EMBL" id="BBX45384.1"/>
    </source>
</evidence>
<dbReference type="AlphaFoldDB" id="A0A7I7KUC1"/>
<proteinExistence type="predicted"/>
<dbReference type="Proteomes" id="UP000465866">
    <property type="component" value="Chromosome"/>
</dbReference>
<organism evidence="2 3">
    <name type="scientific">Mycobacterium cookii</name>
    <dbReference type="NCBI Taxonomy" id="1775"/>
    <lineage>
        <taxon>Bacteria</taxon>
        <taxon>Bacillati</taxon>
        <taxon>Actinomycetota</taxon>
        <taxon>Actinomycetes</taxon>
        <taxon>Mycobacteriales</taxon>
        <taxon>Mycobacteriaceae</taxon>
        <taxon>Mycobacterium</taxon>
    </lineage>
</organism>
<name>A0A7I7KUC1_9MYCO</name>
<sequence length="72" mass="7630">MDSRNGGCAAADGATSNAVISIATNTATERTVRMLDNVVPATIPALGPKDRPDNPAHPLHGGHEQSWQTRRR</sequence>
<protein>
    <submittedName>
        <fullName evidence="2">Uncharacterized protein</fullName>
    </submittedName>
</protein>
<evidence type="ECO:0000313" key="3">
    <source>
        <dbReference type="Proteomes" id="UP000465866"/>
    </source>
</evidence>
<gene>
    <name evidence="2" type="ORF">MCOO_13990</name>
</gene>